<dbReference type="Gene3D" id="1.25.40.10">
    <property type="entry name" value="Tetratricopeptide repeat domain"/>
    <property type="match status" value="5"/>
</dbReference>
<gene>
    <name evidence="4" type="ORF">KP509_38G050100</name>
</gene>
<dbReference type="InterPro" id="IPR032867">
    <property type="entry name" value="DYW_dom"/>
</dbReference>
<keyword evidence="1" id="KW-0677">Repeat</keyword>
<organism evidence="4 5">
    <name type="scientific">Ceratopteris richardii</name>
    <name type="common">Triangle waterfern</name>
    <dbReference type="NCBI Taxonomy" id="49495"/>
    <lineage>
        <taxon>Eukaryota</taxon>
        <taxon>Viridiplantae</taxon>
        <taxon>Streptophyta</taxon>
        <taxon>Embryophyta</taxon>
        <taxon>Tracheophyta</taxon>
        <taxon>Polypodiopsida</taxon>
        <taxon>Polypodiidae</taxon>
        <taxon>Polypodiales</taxon>
        <taxon>Pteridineae</taxon>
        <taxon>Pteridaceae</taxon>
        <taxon>Parkerioideae</taxon>
        <taxon>Ceratopteris</taxon>
    </lineage>
</organism>
<feature type="domain" description="DYW" evidence="3">
    <location>
        <begin position="818"/>
        <end position="889"/>
    </location>
</feature>
<dbReference type="FunFam" id="1.25.40.10:FF:000090">
    <property type="entry name" value="Pentatricopeptide repeat-containing protein, chloroplastic"/>
    <property type="match status" value="1"/>
</dbReference>
<dbReference type="FunFam" id="1.25.40.10:FF:000073">
    <property type="entry name" value="Pentatricopeptide repeat-containing protein chloroplastic"/>
    <property type="match status" value="1"/>
</dbReference>
<keyword evidence="5" id="KW-1185">Reference proteome</keyword>
<dbReference type="Pfam" id="PF13041">
    <property type="entry name" value="PPR_2"/>
    <property type="match status" value="4"/>
</dbReference>
<dbReference type="Proteomes" id="UP000825935">
    <property type="component" value="Chromosome 38"/>
</dbReference>
<dbReference type="NCBIfam" id="TIGR00756">
    <property type="entry name" value="PPR"/>
    <property type="match status" value="2"/>
</dbReference>
<evidence type="ECO:0000256" key="1">
    <source>
        <dbReference type="ARBA" id="ARBA00022737"/>
    </source>
</evidence>
<accession>A0A8T2Q3Q9</accession>
<dbReference type="Pfam" id="PF01535">
    <property type="entry name" value="PPR"/>
    <property type="match status" value="4"/>
</dbReference>
<feature type="repeat" description="PPR" evidence="2">
    <location>
        <begin position="375"/>
        <end position="409"/>
    </location>
</feature>
<dbReference type="PROSITE" id="PS51375">
    <property type="entry name" value="PPR"/>
    <property type="match status" value="4"/>
</dbReference>
<dbReference type="GO" id="GO:0009451">
    <property type="term" value="P:RNA modification"/>
    <property type="evidence" value="ECO:0007669"/>
    <property type="project" value="InterPro"/>
</dbReference>
<name>A0A8T2Q3Q9_CERRI</name>
<feature type="repeat" description="PPR" evidence="2">
    <location>
        <begin position="476"/>
        <end position="510"/>
    </location>
</feature>
<proteinExistence type="predicted"/>
<protein>
    <recommendedName>
        <fullName evidence="3">DYW domain-containing protein</fullName>
    </recommendedName>
</protein>
<feature type="repeat" description="PPR" evidence="2">
    <location>
        <begin position="274"/>
        <end position="308"/>
    </location>
</feature>
<evidence type="ECO:0000259" key="3">
    <source>
        <dbReference type="Pfam" id="PF14432"/>
    </source>
</evidence>
<dbReference type="InterPro" id="IPR011990">
    <property type="entry name" value="TPR-like_helical_dom_sf"/>
</dbReference>
<sequence length="890" mass="99878">MINVGGGTSSPLGNTLFSRHGSHLKFFCLTAQIRTIAAYSFQPQYENHAKPGNRMNAASTTIIDGRHNDTRVKTTYAEYGSVADFLASPELLARALQQAQPEVYGSGFKFLISLLNYCGDSRALPQGQFVHTHMIKSSIDQNIILQNLLLHMYGKCDAIDDAYVLFANMHHHDHHSWNFILTIRAHNPGWDLNLNLLDQFKIEGTLVNKHVLSTMITYCANKGDLLMGKRIHSCLIDTEYEILEGIGSALISLYGKCDTLKDAFSVFRRILEKNVVSWSSIITCCTLHNYGEDAIQLWCRMQLEAVLPNRATFLGIFDACANETALRRGKQLHCCLPDDLLDVESKVLNCLIHMYGKCDDMENALKVFEQLQEPSVVSWTAIMAGYSQHGHNKQAFEIFDEMQRHGVMPNKVSYVCILDAINGQHELEKGKQIHACIKHRGIEFDLVVGTALINMYGKCGSPGDALEIYNMMPNKNDISRNAMLTAYSRNNCGKEAFELFSLMLQKGESVNNITYINMLSVCAYEGALIEGKWMHDQVVRNNYCKDLVVGNSLLHMYSKCGQLNAAINIFERIPNRSVVTWSSMIPAFAYNRHSQEILPMLHRMKREGVHPNEVTFKAILSACSHSGLVDVAHSCLKAMGEIFGLKAGVEHYGCVIDLFARAGRVEEVEKMISSMPIQPSLLSWVMLLSACSKEADLQRGEWVANQILEMYPDCYMAYVILSNMYVSSGRDSDADMLLSRIKDKGLMQECSYIEVGGIVKEFSCNINSYLQEEEVYAELQRLERLAAVHHAFEVPTHAGQVLVPRQVMGLIRQVDCGKDTVCSHTERLAMAFGFLNVEYKDSLFIAKATQTCHECHAFFKSISRICNREIIISECGSLHHMLDGACSCAK</sequence>
<dbReference type="GO" id="GO:0003729">
    <property type="term" value="F:mRNA binding"/>
    <property type="evidence" value="ECO:0007669"/>
    <property type="project" value="UniProtKB-ARBA"/>
</dbReference>
<dbReference type="FunFam" id="1.25.40.10:FF:000381">
    <property type="entry name" value="Pentatricopeptide repeat-containing protein"/>
    <property type="match status" value="1"/>
</dbReference>
<dbReference type="PANTHER" id="PTHR47926:SF533">
    <property type="entry name" value="DYW DOMAIN-CONTAINING PROTEIN"/>
    <property type="match status" value="1"/>
</dbReference>
<dbReference type="InterPro" id="IPR046960">
    <property type="entry name" value="PPR_At4g14850-like_plant"/>
</dbReference>
<evidence type="ECO:0000313" key="4">
    <source>
        <dbReference type="EMBL" id="KAH7278637.1"/>
    </source>
</evidence>
<dbReference type="PANTHER" id="PTHR47926">
    <property type="entry name" value="PENTATRICOPEPTIDE REPEAT-CONTAINING PROTEIN"/>
    <property type="match status" value="1"/>
</dbReference>
<evidence type="ECO:0000313" key="5">
    <source>
        <dbReference type="Proteomes" id="UP000825935"/>
    </source>
</evidence>
<feature type="repeat" description="PPR" evidence="2">
    <location>
        <begin position="577"/>
        <end position="611"/>
    </location>
</feature>
<dbReference type="AlphaFoldDB" id="A0A8T2Q3Q9"/>
<evidence type="ECO:0000256" key="2">
    <source>
        <dbReference type="PROSITE-ProRule" id="PRU00708"/>
    </source>
</evidence>
<dbReference type="InterPro" id="IPR002885">
    <property type="entry name" value="PPR_rpt"/>
</dbReference>
<dbReference type="OrthoDB" id="1907598at2759"/>
<dbReference type="Pfam" id="PF14432">
    <property type="entry name" value="DYW_deaminase"/>
    <property type="match status" value="1"/>
</dbReference>
<comment type="caution">
    <text evidence="4">The sequence shown here is derived from an EMBL/GenBank/DDBJ whole genome shotgun (WGS) entry which is preliminary data.</text>
</comment>
<dbReference type="GO" id="GO:0008270">
    <property type="term" value="F:zinc ion binding"/>
    <property type="evidence" value="ECO:0007669"/>
    <property type="project" value="InterPro"/>
</dbReference>
<dbReference type="EMBL" id="CM035443">
    <property type="protein sequence ID" value="KAH7278637.1"/>
    <property type="molecule type" value="Genomic_DNA"/>
</dbReference>
<reference evidence="4" key="1">
    <citation type="submission" date="2021-08" db="EMBL/GenBank/DDBJ databases">
        <title>WGS assembly of Ceratopteris richardii.</title>
        <authorList>
            <person name="Marchant D.B."/>
            <person name="Chen G."/>
            <person name="Jenkins J."/>
            <person name="Shu S."/>
            <person name="Leebens-Mack J."/>
            <person name="Grimwood J."/>
            <person name="Schmutz J."/>
            <person name="Soltis P."/>
            <person name="Soltis D."/>
            <person name="Chen Z.-H."/>
        </authorList>
    </citation>
    <scope>NUCLEOTIDE SEQUENCE</scope>
    <source>
        <strain evidence="4">Whitten #5841</strain>
        <tissue evidence="4">Leaf</tissue>
    </source>
</reference>